<dbReference type="AlphaFoldDB" id="A0A0E9W6C1"/>
<reference evidence="1" key="1">
    <citation type="submission" date="2014-11" db="EMBL/GenBank/DDBJ databases">
        <authorList>
            <person name="Amaro Gonzalez C."/>
        </authorList>
    </citation>
    <scope>NUCLEOTIDE SEQUENCE</scope>
</reference>
<name>A0A0E9W6C1_ANGAN</name>
<proteinExistence type="predicted"/>
<organism evidence="1">
    <name type="scientific">Anguilla anguilla</name>
    <name type="common">European freshwater eel</name>
    <name type="synonym">Muraena anguilla</name>
    <dbReference type="NCBI Taxonomy" id="7936"/>
    <lineage>
        <taxon>Eukaryota</taxon>
        <taxon>Metazoa</taxon>
        <taxon>Chordata</taxon>
        <taxon>Craniata</taxon>
        <taxon>Vertebrata</taxon>
        <taxon>Euteleostomi</taxon>
        <taxon>Actinopterygii</taxon>
        <taxon>Neopterygii</taxon>
        <taxon>Teleostei</taxon>
        <taxon>Anguilliformes</taxon>
        <taxon>Anguillidae</taxon>
        <taxon>Anguilla</taxon>
    </lineage>
</organism>
<evidence type="ECO:0000313" key="1">
    <source>
        <dbReference type="EMBL" id="JAH85919.1"/>
    </source>
</evidence>
<dbReference type="EMBL" id="GBXM01022658">
    <property type="protein sequence ID" value="JAH85919.1"/>
    <property type="molecule type" value="Transcribed_RNA"/>
</dbReference>
<protein>
    <submittedName>
        <fullName evidence="1">Uncharacterized protein</fullName>
    </submittedName>
</protein>
<sequence length="27" mass="3176">MLTMYVWKRLAESKLLLKSSPHIDTVD</sequence>
<reference evidence="1" key="2">
    <citation type="journal article" date="2015" name="Fish Shellfish Immunol.">
        <title>Early steps in the European eel (Anguilla anguilla)-Vibrio vulnificus interaction in the gills: Role of the RtxA13 toxin.</title>
        <authorList>
            <person name="Callol A."/>
            <person name="Pajuelo D."/>
            <person name="Ebbesson L."/>
            <person name="Teles M."/>
            <person name="MacKenzie S."/>
            <person name="Amaro C."/>
        </authorList>
    </citation>
    <scope>NUCLEOTIDE SEQUENCE</scope>
</reference>
<accession>A0A0E9W6C1</accession>